<dbReference type="InterPro" id="IPR052302">
    <property type="entry name" value="Neurotrophin_rcpt-DD"/>
</dbReference>
<protein>
    <submittedName>
        <fullName evidence="4">Quetzal protein</fullName>
    </submittedName>
    <submittedName>
        <fullName evidence="3">Tr5_12233</fullName>
    </submittedName>
</protein>
<evidence type="ECO:0000313" key="4">
    <source>
        <dbReference type="EMBL" id="QFQ66914.1"/>
    </source>
</evidence>
<dbReference type="SMART" id="SM00005">
    <property type="entry name" value="DEATH"/>
    <property type="match status" value="1"/>
</dbReference>
<keyword evidence="1" id="KW-0812">Transmembrane</keyword>
<dbReference type="PANTHER" id="PTHR46605">
    <property type="entry name" value="TUMOR NECROSIS FACTOR RECEPTOR"/>
    <property type="match status" value="1"/>
</dbReference>
<proteinExistence type="evidence at transcript level"/>
<feature type="transmembrane region" description="Helical" evidence="1">
    <location>
        <begin position="51"/>
        <end position="71"/>
    </location>
</feature>
<dbReference type="GO" id="GO:0005035">
    <property type="term" value="F:death receptor activity"/>
    <property type="evidence" value="ECO:0007669"/>
    <property type="project" value="TreeGrafter"/>
</dbReference>
<dbReference type="GO" id="GO:0048406">
    <property type="term" value="F:nerve growth factor binding"/>
    <property type="evidence" value="ECO:0007669"/>
    <property type="project" value="TreeGrafter"/>
</dbReference>
<keyword evidence="1" id="KW-1133">Transmembrane helix</keyword>
<dbReference type="AlphaFoldDB" id="A0A0A7NXD8"/>
<dbReference type="Pfam" id="PF00531">
    <property type="entry name" value="Death"/>
    <property type="match status" value="1"/>
</dbReference>
<accession>A0A0A7NXD8</accession>
<reference evidence="3" key="1">
    <citation type="journal article" date="2015" name="Cell Rep.">
        <title>Beta-catenin-dependent control of positional information along the AP body axis in planarians involves a Teashirt family member.</title>
        <authorList>
            <person name="Reuter H."/>
            <person name="Maerz M."/>
            <person name="Vogg M.C."/>
            <person name="Eccles D."/>
            <person name="Grifol-Boldu L."/>
            <person name="Wehner D."/>
            <person name="Owlarn S."/>
            <person name="Adel T."/>
            <person name="Weidinger G."/>
            <person name="Bartscherer K."/>
        </authorList>
    </citation>
    <scope>NUCLEOTIDE SEQUENCE</scope>
</reference>
<feature type="non-terminal residue" evidence="3">
    <location>
        <position position="1"/>
    </location>
</feature>
<organism evidence="3">
    <name type="scientific">Schmidtea mediterranea</name>
    <name type="common">Freshwater planarian flatworm</name>
    <dbReference type="NCBI Taxonomy" id="79327"/>
    <lineage>
        <taxon>Eukaryota</taxon>
        <taxon>Metazoa</taxon>
        <taxon>Spiralia</taxon>
        <taxon>Lophotrochozoa</taxon>
        <taxon>Platyhelminthes</taxon>
        <taxon>Rhabditophora</taxon>
        <taxon>Seriata</taxon>
        <taxon>Tricladida</taxon>
        <taxon>Continenticola</taxon>
        <taxon>Geoplanoidea</taxon>
        <taxon>Dugesiidae</taxon>
        <taxon>Schmidtea</taxon>
    </lineage>
</organism>
<sequence length="252" mass="28946">MKLIIHFNSSNSNSFGINITDWRLLIAPYFKNSSNYQTESPRVIDSDFNYINVYCAILGLIILYLVGFVIYKLWEQKSDTLLCTAISSKGSNGNSLRLQKCSPSGKSDNKEMVTLVTPTDEMKLPSYEQVLMSQPLYRLSEDQIEAIVFSLSDESSGVGWLQLALYYNFKQDEIEFIAQNNSKNEAVRTFLRKWSENPNHTLKKLIKSLHEISRPDTAFLIKSAIRKLSHLERNETNNNLMNKEIQKMALKL</sequence>
<dbReference type="EMBL" id="KP003816">
    <property type="protein sequence ID" value="AIZ98418.1"/>
    <property type="molecule type" value="mRNA"/>
</dbReference>
<dbReference type="EMBL" id="MN381936">
    <property type="protein sequence ID" value="QFQ66914.1"/>
    <property type="molecule type" value="mRNA"/>
</dbReference>
<evidence type="ECO:0000259" key="2">
    <source>
        <dbReference type="PROSITE" id="PS50017"/>
    </source>
</evidence>
<dbReference type="GO" id="GO:0015026">
    <property type="term" value="F:coreceptor activity"/>
    <property type="evidence" value="ECO:0007669"/>
    <property type="project" value="TreeGrafter"/>
</dbReference>
<dbReference type="PROSITE" id="PS50017">
    <property type="entry name" value="DEATH_DOMAIN"/>
    <property type="match status" value="1"/>
</dbReference>
<feature type="domain" description="Death" evidence="2">
    <location>
        <begin position="145"/>
        <end position="225"/>
    </location>
</feature>
<dbReference type="GO" id="GO:0005886">
    <property type="term" value="C:plasma membrane"/>
    <property type="evidence" value="ECO:0007669"/>
    <property type="project" value="TreeGrafter"/>
</dbReference>
<name>A0A0A7NXD8_SCHMD</name>
<dbReference type="SUPFAM" id="SSF47986">
    <property type="entry name" value="DEATH domain"/>
    <property type="match status" value="1"/>
</dbReference>
<dbReference type="Gene3D" id="6.10.250.1780">
    <property type="match status" value="1"/>
</dbReference>
<dbReference type="GO" id="GO:0007266">
    <property type="term" value="P:Rho protein signal transduction"/>
    <property type="evidence" value="ECO:0007669"/>
    <property type="project" value="TreeGrafter"/>
</dbReference>
<dbReference type="Gene3D" id="1.10.533.10">
    <property type="entry name" value="Death Domain, Fas"/>
    <property type="match status" value="1"/>
</dbReference>
<dbReference type="InterPro" id="IPR000488">
    <property type="entry name" value="Death_dom"/>
</dbReference>
<reference evidence="4" key="2">
    <citation type="journal article" date="2019" name="PLoS Genet.">
        <title>A small set of conserved genes, including sp5 and Hox, are activated by Wnt signaling in the posterior of planarians and acoels.</title>
        <authorList>
            <person name="Tewari A.G."/>
            <person name="Owen J.H."/>
            <person name="Petersen C.P."/>
            <person name="Wagner D.E."/>
            <person name="Reddien P.W."/>
        </authorList>
    </citation>
    <scope>NUCLEOTIDE SEQUENCE</scope>
</reference>
<feature type="non-terminal residue" evidence="3">
    <location>
        <position position="252"/>
    </location>
</feature>
<evidence type="ECO:0000313" key="3">
    <source>
        <dbReference type="EMBL" id="AIZ98418.1"/>
    </source>
</evidence>
<keyword evidence="1" id="KW-0472">Membrane</keyword>
<evidence type="ECO:0000256" key="1">
    <source>
        <dbReference type="SAM" id="Phobius"/>
    </source>
</evidence>
<dbReference type="PANTHER" id="PTHR46605:SF2">
    <property type="entry name" value="TNFR-CYS DOMAIN-CONTAINING PROTEIN"/>
    <property type="match status" value="1"/>
</dbReference>
<dbReference type="InterPro" id="IPR011029">
    <property type="entry name" value="DEATH-like_dom_sf"/>
</dbReference>
<dbReference type="GO" id="GO:0009986">
    <property type="term" value="C:cell surface"/>
    <property type="evidence" value="ECO:0007669"/>
    <property type="project" value="TreeGrafter"/>
</dbReference>
<dbReference type="CDD" id="cd01670">
    <property type="entry name" value="Death"/>
    <property type="match status" value="1"/>
</dbReference>